<accession>A0AA94HL89</accession>
<comment type="caution">
    <text evidence="2">The sequence shown here is derived from an EMBL/GenBank/DDBJ whole genome shotgun (WGS) entry which is preliminary data.</text>
</comment>
<proteinExistence type="predicted"/>
<sequence>MRRAVRETRASAERGRFGLLRGELGAVTAELAAALPAAVLAIAIAIGAVAATAAQVSLEQSAGAAARAAGRDDDPALYADGAALRIEQQGELVCAILTREALGGALTLTARSCAHGGGR</sequence>
<evidence type="ECO:0000313" key="2">
    <source>
        <dbReference type="EMBL" id="SFS06507.1"/>
    </source>
</evidence>
<evidence type="ECO:0000256" key="1">
    <source>
        <dbReference type="SAM" id="Phobius"/>
    </source>
</evidence>
<dbReference type="AlphaFoldDB" id="A0AA94HL89"/>
<protein>
    <recommendedName>
        <fullName evidence="4">TadE-like protein</fullName>
    </recommendedName>
</protein>
<name>A0AA94HL89_9MICO</name>
<dbReference type="Proteomes" id="UP000198506">
    <property type="component" value="Unassembled WGS sequence"/>
</dbReference>
<keyword evidence="1" id="KW-0472">Membrane</keyword>
<keyword evidence="1" id="KW-0812">Transmembrane</keyword>
<keyword evidence="1" id="KW-1133">Transmembrane helix</keyword>
<feature type="transmembrane region" description="Helical" evidence="1">
    <location>
        <begin position="24"/>
        <end position="51"/>
    </location>
</feature>
<evidence type="ECO:0000313" key="3">
    <source>
        <dbReference type="Proteomes" id="UP000198506"/>
    </source>
</evidence>
<dbReference type="EMBL" id="FOZN01000002">
    <property type="protein sequence ID" value="SFS06507.1"/>
    <property type="molecule type" value="Genomic_DNA"/>
</dbReference>
<keyword evidence="3" id="KW-1185">Reference proteome</keyword>
<reference evidence="2 3" key="1">
    <citation type="submission" date="2016-10" db="EMBL/GenBank/DDBJ databases">
        <authorList>
            <person name="Varghese N."/>
            <person name="Submissions S."/>
        </authorList>
    </citation>
    <scope>NUCLEOTIDE SEQUENCE [LARGE SCALE GENOMIC DNA]</scope>
    <source>
        <strain evidence="2 3">IAM 15147</strain>
    </source>
</reference>
<organism evidence="2 3">
    <name type="scientific">Agrococcus baldri</name>
    <dbReference type="NCBI Taxonomy" id="153730"/>
    <lineage>
        <taxon>Bacteria</taxon>
        <taxon>Bacillati</taxon>
        <taxon>Actinomycetota</taxon>
        <taxon>Actinomycetes</taxon>
        <taxon>Micrococcales</taxon>
        <taxon>Microbacteriaceae</taxon>
        <taxon>Agrococcus</taxon>
    </lineage>
</organism>
<gene>
    <name evidence="2" type="ORF">SAMN04487783_0837</name>
</gene>
<evidence type="ECO:0008006" key="4">
    <source>
        <dbReference type="Google" id="ProtNLM"/>
    </source>
</evidence>